<keyword evidence="4 6" id="KW-1133">Transmembrane helix</keyword>
<evidence type="ECO:0000256" key="3">
    <source>
        <dbReference type="ARBA" id="ARBA00022692"/>
    </source>
</evidence>
<dbReference type="GO" id="GO:0005886">
    <property type="term" value="C:plasma membrane"/>
    <property type="evidence" value="ECO:0007669"/>
    <property type="project" value="UniProtKB-SubCell"/>
</dbReference>
<feature type="transmembrane region" description="Helical" evidence="6">
    <location>
        <begin position="89"/>
        <end position="106"/>
    </location>
</feature>
<keyword evidence="3 6" id="KW-0812">Transmembrane</keyword>
<evidence type="ECO:0000259" key="7">
    <source>
        <dbReference type="Pfam" id="PF09924"/>
    </source>
</evidence>
<accession>A0A8J3IDR9</accession>
<comment type="caution">
    <text evidence="8">The sequence shown here is derived from an EMBL/GenBank/DDBJ whole genome shotgun (WGS) entry which is preliminary data.</text>
</comment>
<keyword evidence="9" id="KW-1185">Reference proteome</keyword>
<organism evidence="8 9">
    <name type="scientific">Reticulibacter mediterranei</name>
    <dbReference type="NCBI Taxonomy" id="2778369"/>
    <lineage>
        <taxon>Bacteria</taxon>
        <taxon>Bacillati</taxon>
        <taxon>Chloroflexota</taxon>
        <taxon>Ktedonobacteria</taxon>
        <taxon>Ktedonobacterales</taxon>
        <taxon>Reticulibacteraceae</taxon>
        <taxon>Reticulibacter</taxon>
    </lineage>
</organism>
<dbReference type="PANTHER" id="PTHR34697:SF2">
    <property type="entry name" value="PHOSPHATIDYLGLYCEROL LYSYLTRANSFERASE"/>
    <property type="match status" value="1"/>
</dbReference>
<evidence type="ECO:0000256" key="6">
    <source>
        <dbReference type="SAM" id="Phobius"/>
    </source>
</evidence>
<evidence type="ECO:0000256" key="4">
    <source>
        <dbReference type="ARBA" id="ARBA00022989"/>
    </source>
</evidence>
<dbReference type="SUPFAM" id="SSF55729">
    <property type="entry name" value="Acyl-CoA N-acyltransferases (Nat)"/>
    <property type="match status" value="1"/>
</dbReference>
<feature type="transmembrane region" description="Helical" evidence="6">
    <location>
        <begin position="62"/>
        <end position="82"/>
    </location>
</feature>
<feature type="domain" description="Phosphatidylglycerol lysyltransferase C-terminal" evidence="7">
    <location>
        <begin position="247"/>
        <end position="536"/>
    </location>
</feature>
<evidence type="ECO:0000256" key="5">
    <source>
        <dbReference type="ARBA" id="ARBA00023136"/>
    </source>
</evidence>
<dbReference type="EMBL" id="BNJK01000001">
    <property type="protein sequence ID" value="GHO92456.1"/>
    <property type="molecule type" value="Genomic_DNA"/>
</dbReference>
<proteinExistence type="predicted"/>
<dbReference type="AlphaFoldDB" id="A0A8J3IDR9"/>
<dbReference type="InterPro" id="IPR051211">
    <property type="entry name" value="PG_lysyltransferase"/>
</dbReference>
<gene>
    <name evidence="8" type="ORF">KSF_025040</name>
</gene>
<dbReference type="GO" id="GO:0016755">
    <property type="term" value="F:aminoacyltransferase activity"/>
    <property type="evidence" value="ECO:0007669"/>
    <property type="project" value="TreeGrafter"/>
</dbReference>
<dbReference type="InterPro" id="IPR016181">
    <property type="entry name" value="Acyl_CoA_acyltransferase"/>
</dbReference>
<dbReference type="GO" id="GO:0055091">
    <property type="term" value="P:phospholipid homeostasis"/>
    <property type="evidence" value="ECO:0007669"/>
    <property type="project" value="TreeGrafter"/>
</dbReference>
<dbReference type="Pfam" id="PF09924">
    <property type="entry name" value="LPG_synthase_C"/>
    <property type="match status" value="1"/>
</dbReference>
<protein>
    <recommendedName>
        <fullName evidence="7">Phosphatidylglycerol lysyltransferase C-terminal domain-containing protein</fullName>
    </recommendedName>
</protein>
<feature type="transmembrane region" description="Helical" evidence="6">
    <location>
        <begin position="20"/>
        <end position="42"/>
    </location>
</feature>
<evidence type="ECO:0000256" key="1">
    <source>
        <dbReference type="ARBA" id="ARBA00004651"/>
    </source>
</evidence>
<evidence type="ECO:0000256" key="2">
    <source>
        <dbReference type="ARBA" id="ARBA00022475"/>
    </source>
</evidence>
<feature type="transmembrane region" description="Helical" evidence="6">
    <location>
        <begin position="112"/>
        <end position="132"/>
    </location>
</feature>
<evidence type="ECO:0000313" key="8">
    <source>
        <dbReference type="EMBL" id="GHO92456.1"/>
    </source>
</evidence>
<dbReference type="PANTHER" id="PTHR34697">
    <property type="entry name" value="PHOSPHATIDYLGLYCEROL LYSYLTRANSFERASE"/>
    <property type="match status" value="1"/>
</dbReference>
<dbReference type="Proteomes" id="UP000597444">
    <property type="component" value="Unassembled WGS sequence"/>
</dbReference>
<feature type="transmembrane region" description="Helical" evidence="6">
    <location>
        <begin position="144"/>
        <end position="167"/>
    </location>
</feature>
<name>A0A8J3IDR9_9CHLR</name>
<sequence length="590" mass="65828">MHIMKIDIGFSPTHPLRQSIRWLIALITGLVGLGDMLSAIFPKLHWGTSQYMWPMLSRTTRLHAQTLTVVVGFFLIMLSYGLVRGKLHAWRITLVLSLLSAVLLLTSRNYTFPVLIATLFLALLLGIFSAFFQAKSDPPSAIRGYVAVLLGLGIVIFYAIGGFLVLYDDFEPLIDRFGLQGLLVRVLLPTHMHLPHHPPALFFGKALPFLCISAVLYGMVQLCRPVAAVLLPEKEERNRVTHMTHLHGNSSISYFALGTDKSYFLSSSGKAVLSYVLQGSTAVVAGDPIGPESEMAVIMQEFMVYCQQQDWTLVYWQVRAELAETYRKTGLHLLKIGEDAIINTASFTLKGGAMANVRTSAKRAEKEGVHVVFYHGRVTNSEQLAQMEEISRFWLACKGGSEMGFSMGYFDPQGDQEQIYALAVDEHNTVHAFVSFIPIYGRHGWGLDLMRRAQKPAPGTMELLLARSIEHVKNHGAAMVSLGLAPLSDTNQESETFLANSIDFLSTRFGNPAQNRSLYNFKKKFQPTWESRYLAYSDALSLPKIGLALYHAHQRNTSLLTAARHSLATWFNNHRKINHKLDESVEAANA</sequence>
<keyword evidence="5 6" id="KW-0472">Membrane</keyword>
<reference evidence="8" key="1">
    <citation type="submission" date="2020-10" db="EMBL/GenBank/DDBJ databases">
        <title>Taxonomic study of unclassified bacteria belonging to the class Ktedonobacteria.</title>
        <authorList>
            <person name="Yabe S."/>
            <person name="Wang C.M."/>
            <person name="Zheng Y."/>
            <person name="Sakai Y."/>
            <person name="Cavaletti L."/>
            <person name="Monciardini P."/>
            <person name="Donadio S."/>
        </authorList>
    </citation>
    <scope>NUCLEOTIDE SEQUENCE</scope>
    <source>
        <strain evidence="8">ID150040</strain>
    </source>
</reference>
<dbReference type="InterPro" id="IPR024320">
    <property type="entry name" value="LPG_synthase_C"/>
</dbReference>
<evidence type="ECO:0000313" key="9">
    <source>
        <dbReference type="Proteomes" id="UP000597444"/>
    </source>
</evidence>
<keyword evidence="2" id="KW-1003">Cell membrane</keyword>
<comment type="subcellular location">
    <subcellularLocation>
        <location evidence="1">Cell membrane</location>
        <topology evidence="1">Multi-pass membrane protein</topology>
    </subcellularLocation>
</comment>